<comment type="caution">
    <text evidence="5">The sequence shown here is derived from an EMBL/GenBank/DDBJ whole genome shotgun (WGS) entry which is preliminary data.</text>
</comment>
<dbReference type="SUPFAM" id="SSF55103">
    <property type="entry name" value="FAD-linked oxidases, C-terminal domain"/>
    <property type="match status" value="1"/>
</dbReference>
<feature type="domain" description="FAD-binding PCMH-type" evidence="4">
    <location>
        <begin position="39"/>
        <end position="217"/>
    </location>
</feature>
<sequence length="399" mass="41901">MAVGSADLPKLREALPLDAVLTEAPQLEPYRRDRALDPDAGTPLAVVLPRTTAEVQAAVRWAAEHRVPIVPRGAGTGLSGGSTALDGCLVIGTERMRAIEIDERTRTVVVQPGLLNAELKAAVAERGLWYPPDPASFEICSIGGNIATNAGGLCCVKYGVTADYVLGLEVVLADGRAVRLGRGLVKDVAGLSLLQLFVGSEGTLGIVTEVTLRLLPTPPTHRTVAAWFRSTEDAAEAIAEIAAAVRPSMLEYMDRAAVNAVEDQLALGLNREAAGFVLAGTDDAGPDARELTTILAILRAHDPISVEETTPERGERLASARRAAIPAVEAKGRLLLEDVGVAIPRLPELIHGVEAIARANDVTIAFIAHAGDGNTHPLVVFDPDDPAEGRGRTAPTARS</sequence>
<evidence type="ECO:0000256" key="2">
    <source>
        <dbReference type="ARBA" id="ARBA00022827"/>
    </source>
</evidence>
<evidence type="ECO:0000259" key="4">
    <source>
        <dbReference type="PROSITE" id="PS51387"/>
    </source>
</evidence>
<name>A0ABQ6K2J3_9MICO</name>
<dbReference type="Pfam" id="PF02913">
    <property type="entry name" value="FAD-oxidase_C"/>
    <property type="match status" value="1"/>
</dbReference>
<evidence type="ECO:0000313" key="5">
    <source>
        <dbReference type="EMBL" id="GMA93783.1"/>
    </source>
</evidence>
<dbReference type="Gene3D" id="3.30.465.10">
    <property type="match status" value="1"/>
</dbReference>
<dbReference type="InterPro" id="IPR016164">
    <property type="entry name" value="FAD-linked_Oxase-like_C"/>
</dbReference>
<reference evidence="6" key="1">
    <citation type="journal article" date="2019" name="Int. J. Syst. Evol. Microbiol.">
        <title>The Global Catalogue of Microorganisms (GCM) 10K type strain sequencing project: providing services to taxonomists for standard genome sequencing and annotation.</title>
        <authorList>
            <consortium name="The Broad Institute Genomics Platform"/>
            <consortium name="The Broad Institute Genome Sequencing Center for Infectious Disease"/>
            <person name="Wu L."/>
            <person name="Ma J."/>
        </authorList>
    </citation>
    <scope>NUCLEOTIDE SEQUENCE [LARGE SCALE GENOMIC DNA]</scope>
    <source>
        <strain evidence="6">NBRC 108894</strain>
    </source>
</reference>
<evidence type="ECO:0000256" key="3">
    <source>
        <dbReference type="SAM" id="MobiDB-lite"/>
    </source>
</evidence>
<dbReference type="InterPro" id="IPR006094">
    <property type="entry name" value="Oxid_FAD_bind_N"/>
</dbReference>
<dbReference type="SUPFAM" id="SSF56176">
    <property type="entry name" value="FAD-binding/transporter-associated domain-like"/>
    <property type="match status" value="1"/>
</dbReference>
<organism evidence="5 6">
    <name type="scientific">Pseudolysinimonas kribbensis</name>
    <dbReference type="NCBI Taxonomy" id="433641"/>
    <lineage>
        <taxon>Bacteria</taxon>
        <taxon>Bacillati</taxon>
        <taxon>Actinomycetota</taxon>
        <taxon>Actinomycetes</taxon>
        <taxon>Micrococcales</taxon>
        <taxon>Microbacteriaceae</taxon>
        <taxon>Pseudolysinimonas</taxon>
    </lineage>
</organism>
<keyword evidence="1" id="KW-0285">Flavoprotein</keyword>
<keyword evidence="6" id="KW-1185">Reference proteome</keyword>
<dbReference type="InterPro" id="IPR016166">
    <property type="entry name" value="FAD-bd_PCMH"/>
</dbReference>
<dbReference type="Proteomes" id="UP001157034">
    <property type="component" value="Unassembled WGS sequence"/>
</dbReference>
<dbReference type="InterPro" id="IPR051914">
    <property type="entry name" value="FAD-linked_OxidoTrans_Type4"/>
</dbReference>
<dbReference type="InterPro" id="IPR004113">
    <property type="entry name" value="FAD-bd_oxidored_4_C"/>
</dbReference>
<keyword evidence="2" id="KW-0274">FAD</keyword>
<evidence type="ECO:0000313" key="6">
    <source>
        <dbReference type="Proteomes" id="UP001157034"/>
    </source>
</evidence>
<dbReference type="InterPro" id="IPR036318">
    <property type="entry name" value="FAD-bd_PCMH-like_sf"/>
</dbReference>
<dbReference type="PANTHER" id="PTHR42934">
    <property type="entry name" value="GLYCOLATE OXIDASE SUBUNIT GLCD"/>
    <property type="match status" value="1"/>
</dbReference>
<proteinExistence type="predicted"/>
<protein>
    <submittedName>
        <fullName evidence="5">FAD-linked oxidase</fullName>
    </submittedName>
</protein>
<dbReference type="PROSITE" id="PS51387">
    <property type="entry name" value="FAD_PCMH"/>
    <property type="match status" value="1"/>
</dbReference>
<accession>A0ABQ6K2J3</accession>
<dbReference type="EMBL" id="BSVB01000001">
    <property type="protein sequence ID" value="GMA93783.1"/>
    <property type="molecule type" value="Genomic_DNA"/>
</dbReference>
<dbReference type="InterPro" id="IPR016169">
    <property type="entry name" value="FAD-bd_PCMH_sub2"/>
</dbReference>
<dbReference type="Pfam" id="PF01565">
    <property type="entry name" value="FAD_binding_4"/>
    <property type="match status" value="1"/>
</dbReference>
<dbReference type="PANTHER" id="PTHR42934:SF2">
    <property type="entry name" value="GLYCOLATE OXIDASE SUBUNIT GLCD"/>
    <property type="match status" value="1"/>
</dbReference>
<dbReference type="Gene3D" id="3.30.70.2740">
    <property type="match status" value="1"/>
</dbReference>
<feature type="region of interest" description="Disordered" evidence="3">
    <location>
        <begin position="378"/>
        <end position="399"/>
    </location>
</feature>
<gene>
    <name evidence="5" type="ORF">GCM10025881_06070</name>
</gene>
<evidence type="ECO:0000256" key="1">
    <source>
        <dbReference type="ARBA" id="ARBA00022630"/>
    </source>
</evidence>